<protein>
    <submittedName>
        <fullName evidence="1">Uncharacterized protein</fullName>
    </submittedName>
</protein>
<dbReference type="OrthoDB" id="6242972at2759"/>
<dbReference type="AlphaFoldDB" id="A0A8J4WIM5"/>
<evidence type="ECO:0000313" key="1">
    <source>
        <dbReference type="EMBL" id="KAF5404003.1"/>
    </source>
</evidence>
<dbReference type="Proteomes" id="UP000748531">
    <property type="component" value="Unassembled WGS sequence"/>
</dbReference>
<organism evidence="1 2">
    <name type="scientific">Paragonimus heterotremus</name>
    <dbReference type="NCBI Taxonomy" id="100268"/>
    <lineage>
        <taxon>Eukaryota</taxon>
        <taxon>Metazoa</taxon>
        <taxon>Spiralia</taxon>
        <taxon>Lophotrochozoa</taxon>
        <taxon>Platyhelminthes</taxon>
        <taxon>Trematoda</taxon>
        <taxon>Digenea</taxon>
        <taxon>Plagiorchiida</taxon>
        <taxon>Troglotremata</taxon>
        <taxon>Troglotrematidae</taxon>
        <taxon>Paragonimus</taxon>
    </lineage>
</organism>
<dbReference type="EMBL" id="LUCH01000934">
    <property type="protein sequence ID" value="KAF5404003.1"/>
    <property type="molecule type" value="Genomic_DNA"/>
</dbReference>
<gene>
    <name evidence="1" type="ORF">PHET_02430</name>
</gene>
<sequence length="141" mass="15832">MTTYFSDAQIQELSDAFNLHNPRGYLNSLQDVQLSLRYVGCVATLDDIAELYSGDPMDFPAFLDLYSKLLSLPTDLEKVTAGDLLDLLKQHLGHDLTVDDWLCILTKFGDKIESTAGNVFYDTIQQTELCSLLRSTLECTQ</sequence>
<keyword evidence="2" id="KW-1185">Reference proteome</keyword>
<accession>A0A8J4WIM5</accession>
<dbReference type="SUPFAM" id="SSF47473">
    <property type="entry name" value="EF-hand"/>
    <property type="match status" value="1"/>
</dbReference>
<evidence type="ECO:0000313" key="2">
    <source>
        <dbReference type="Proteomes" id="UP000748531"/>
    </source>
</evidence>
<name>A0A8J4WIM5_9TREM</name>
<proteinExistence type="predicted"/>
<comment type="caution">
    <text evidence="1">The sequence shown here is derived from an EMBL/GenBank/DDBJ whole genome shotgun (WGS) entry which is preliminary data.</text>
</comment>
<dbReference type="InterPro" id="IPR011992">
    <property type="entry name" value="EF-hand-dom_pair"/>
</dbReference>
<reference evidence="1" key="1">
    <citation type="submission" date="2019-05" db="EMBL/GenBank/DDBJ databases">
        <title>Annotation for the trematode Paragonimus heterotremus.</title>
        <authorList>
            <person name="Choi Y.-J."/>
        </authorList>
    </citation>
    <scope>NUCLEOTIDE SEQUENCE</scope>
    <source>
        <strain evidence="1">LC</strain>
    </source>
</reference>